<sequence>MEGIKQKGTCSSFTSELFGPKESFHPSSSVGIFGSIFSPPSSKVFGRESLRSETSGKFTNETWSSKSGIHDFSKGNDGEAQKTANKDMSSIYQDQKVHPCHLSSSIYYGGQDIYSQPQSIQNAGTGSNSLHLFSGGDKSTRTMEEKMIQDLPQEETGGKACYGFYFSNSFVVLSIIKISPAKAYAP</sequence>
<name>A0AAN9P6L2_CLITE</name>
<evidence type="ECO:0000313" key="1">
    <source>
        <dbReference type="EMBL" id="KAK7286847.1"/>
    </source>
</evidence>
<comment type="caution">
    <text evidence="1">The sequence shown here is derived from an EMBL/GenBank/DDBJ whole genome shotgun (WGS) entry which is preliminary data.</text>
</comment>
<evidence type="ECO:0000313" key="2">
    <source>
        <dbReference type="Proteomes" id="UP001359559"/>
    </source>
</evidence>
<reference evidence="1 2" key="1">
    <citation type="submission" date="2024-01" db="EMBL/GenBank/DDBJ databases">
        <title>The genomes of 5 underutilized Papilionoideae crops provide insights into root nodulation and disease resistance.</title>
        <authorList>
            <person name="Yuan L."/>
        </authorList>
    </citation>
    <scope>NUCLEOTIDE SEQUENCE [LARGE SCALE GENOMIC DNA]</scope>
    <source>
        <strain evidence="1">LY-2023</strain>
        <tissue evidence="1">Leaf</tissue>
    </source>
</reference>
<keyword evidence="2" id="KW-1185">Reference proteome</keyword>
<accession>A0AAN9P6L2</accession>
<dbReference type="EMBL" id="JAYKXN010000005">
    <property type="protein sequence ID" value="KAK7286847.1"/>
    <property type="molecule type" value="Genomic_DNA"/>
</dbReference>
<dbReference type="Proteomes" id="UP001359559">
    <property type="component" value="Unassembled WGS sequence"/>
</dbReference>
<organism evidence="1 2">
    <name type="scientific">Clitoria ternatea</name>
    <name type="common">Butterfly pea</name>
    <dbReference type="NCBI Taxonomy" id="43366"/>
    <lineage>
        <taxon>Eukaryota</taxon>
        <taxon>Viridiplantae</taxon>
        <taxon>Streptophyta</taxon>
        <taxon>Embryophyta</taxon>
        <taxon>Tracheophyta</taxon>
        <taxon>Spermatophyta</taxon>
        <taxon>Magnoliopsida</taxon>
        <taxon>eudicotyledons</taxon>
        <taxon>Gunneridae</taxon>
        <taxon>Pentapetalae</taxon>
        <taxon>rosids</taxon>
        <taxon>fabids</taxon>
        <taxon>Fabales</taxon>
        <taxon>Fabaceae</taxon>
        <taxon>Papilionoideae</taxon>
        <taxon>50 kb inversion clade</taxon>
        <taxon>NPAAA clade</taxon>
        <taxon>indigoferoid/millettioid clade</taxon>
        <taxon>Phaseoleae</taxon>
        <taxon>Clitoria</taxon>
    </lineage>
</organism>
<protein>
    <submittedName>
        <fullName evidence="1">Uncharacterized protein</fullName>
    </submittedName>
</protein>
<gene>
    <name evidence="1" type="ORF">RJT34_22148</name>
</gene>
<dbReference type="PANTHER" id="PTHR33738">
    <property type="entry name" value="EMB|CAB82975.1"/>
    <property type="match status" value="1"/>
</dbReference>
<dbReference type="AlphaFoldDB" id="A0AAN9P6L2"/>
<proteinExistence type="predicted"/>
<dbReference type="PANTHER" id="PTHR33738:SF1">
    <property type="entry name" value="PLANT_T7H20-70 PROTEIN"/>
    <property type="match status" value="1"/>
</dbReference>